<evidence type="ECO:0000256" key="2">
    <source>
        <dbReference type="ARBA" id="ARBA00023125"/>
    </source>
</evidence>
<dbReference type="Pfam" id="PF13377">
    <property type="entry name" value="Peripla_BP_3"/>
    <property type="match status" value="1"/>
</dbReference>
<feature type="domain" description="Transcriptional regulator LacI/GalR-like sensor" evidence="4">
    <location>
        <begin position="143"/>
        <end position="302"/>
    </location>
</feature>
<evidence type="ECO:0000256" key="3">
    <source>
        <dbReference type="ARBA" id="ARBA00023163"/>
    </source>
</evidence>
<keyword evidence="2" id="KW-0238">DNA-binding</keyword>
<dbReference type="Gene3D" id="3.40.50.2300">
    <property type="match status" value="2"/>
</dbReference>
<dbReference type="SUPFAM" id="SSF53822">
    <property type="entry name" value="Periplasmic binding protein-like I"/>
    <property type="match status" value="1"/>
</dbReference>
<dbReference type="EMBL" id="KI271596">
    <property type="protein sequence ID" value="ERL64530.1"/>
    <property type="molecule type" value="Genomic_DNA"/>
</dbReference>
<dbReference type="GO" id="GO:0003700">
    <property type="term" value="F:DNA-binding transcription factor activity"/>
    <property type="evidence" value="ECO:0007669"/>
    <property type="project" value="TreeGrafter"/>
</dbReference>
<proteinExistence type="predicted"/>
<dbReference type="InterPro" id="IPR046335">
    <property type="entry name" value="LacI/GalR-like_sensor"/>
</dbReference>
<evidence type="ECO:0000259" key="4">
    <source>
        <dbReference type="Pfam" id="PF13377"/>
    </source>
</evidence>
<reference evidence="6" key="1">
    <citation type="journal article" date="2013" name="Genome Announc.">
        <title>Whole-Genome Sequencing of Lactobacillus shenzhenensis Strain LY-73T.</title>
        <authorList>
            <person name="Lin Z."/>
            <person name="Liu Z."/>
            <person name="Yang R."/>
            <person name="Zou Y."/>
            <person name="Wan D."/>
            <person name="Chen J."/>
            <person name="Guo M."/>
            <person name="Zhao J."/>
            <person name="Fang C."/>
            <person name="Yang R."/>
            <person name="Liu F."/>
        </authorList>
    </citation>
    <scope>NUCLEOTIDE SEQUENCE [LARGE SCALE GENOMIC DNA]</scope>
    <source>
        <strain evidence="6">LY-73</strain>
    </source>
</reference>
<dbReference type="GO" id="GO:0000976">
    <property type="term" value="F:transcription cis-regulatory region binding"/>
    <property type="evidence" value="ECO:0007669"/>
    <property type="project" value="TreeGrafter"/>
</dbReference>
<dbReference type="CDD" id="cd06267">
    <property type="entry name" value="PBP1_LacI_sugar_binding-like"/>
    <property type="match status" value="1"/>
</dbReference>
<evidence type="ECO:0000313" key="6">
    <source>
        <dbReference type="Proteomes" id="UP000030647"/>
    </source>
</evidence>
<dbReference type="HOGENOM" id="CLU_037628_6_0_9"/>
<keyword evidence="6" id="KW-1185">Reference proteome</keyword>
<dbReference type="eggNOG" id="COG1609">
    <property type="taxonomic scope" value="Bacteria"/>
</dbReference>
<dbReference type="PANTHER" id="PTHR30146:SF109">
    <property type="entry name" value="HTH-TYPE TRANSCRIPTIONAL REGULATOR GALS"/>
    <property type="match status" value="1"/>
</dbReference>
<name>U4TM89_9LACO</name>
<dbReference type="InterPro" id="IPR028082">
    <property type="entry name" value="Peripla_BP_I"/>
</dbReference>
<dbReference type="AlphaFoldDB" id="U4TM89"/>
<dbReference type="PANTHER" id="PTHR30146">
    <property type="entry name" value="LACI-RELATED TRANSCRIPTIONAL REPRESSOR"/>
    <property type="match status" value="1"/>
</dbReference>
<gene>
    <name evidence="5" type="ORF">L248_0825</name>
</gene>
<organism evidence="5 6">
    <name type="scientific">Schleiferilactobacillus shenzhenensis LY-73</name>
    <dbReference type="NCBI Taxonomy" id="1231336"/>
    <lineage>
        <taxon>Bacteria</taxon>
        <taxon>Bacillati</taxon>
        <taxon>Bacillota</taxon>
        <taxon>Bacilli</taxon>
        <taxon>Lactobacillales</taxon>
        <taxon>Lactobacillaceae</taxon>
        <taxon>Schleiferilactobacillus</taxon>
    </lineage>
</organism>
<evidence type="ECO:0000313" key="5">
    <source>
        <dbReference type="EMBL" id="ERL64530.1"/>
    </source>
</evidence>
<dbReference type="STRING" id="1231336.L248_0825"/>
<protein>
    <recommendedName>
        <fullName evidence="4">Transcriptional regulator LacI/GalR-like sensor domain-containing protein</fullName>
    </recommendedName>
</protein>
<dbReference type="Proteomes" id="UP000030647">
    <property type="component" value="Unassembled WGS sequence"/>
</dbReference>
<accession>U4TM89</accession>
<keyword evidence="1" id="KW-0805">Transcription regulation</keyword>
<sequence>MKQEMKEADHVDVGVPNNHYPITYTGRYGPQLRRSIGVVVPTLMNPFFPKLLSGVAETLQPAGYYTEVFNAELDAMDLDHLLTRFVPAVQKGLILCAPKVTTRIVAEMAQTTALPYVLTDQADDIPGAARISVDDTAGAGQVVDHLVGLGHKRFAIVCPPQLPFNMATRYRGYLDALARHGIPSKAVTYVSAPLTRAAGEAAAAQVVRLPSITAIIAIDDDLAIGLLKGLARLGKRVPQDYSVAGYDNTDLAAYVTPELTTVNQPVMALGHAVAACILAQIAGQTPALPAPLPVQLQIRNSTARAKFD</sequence>
<evidence type="ECO:0000256" key="1">
    <source>
        <dbReference type="ARBA" id="ARBA00023015"/>
    </source>
</evidence>
<keyword evidence="3" id="KW-0804">Transcription</keyword>